<evidence type="ECO:0000256" key="5">
    <source>
        <dbReference type="ARBA" id="ARBA00022679"/>
    </source>
</evidence>
<dbReference type="InterPro" id="IPR023000">
    <property type="entry name" value="Shikimate_kinase_CS"/>
</dbReference>
<dbReference type="UniPathway" id="UPA00053">
    <property type="reaction ID" value="UER00088"/>
</dbReference>
<dbReference type="GO" id="GO:0009423">
    <property type="term" value="P:chorismate biosynthetic process"/>
    <property type="evidence" value="ECO:0007669"/>
    <property type="project" value="UniProtKB-UniRule"/>
</dbReference>
<comment type="subunit">
    <text evidence="11">Monomer.</text>
</comment>
<comment type="function">
    <text evidence="11">Catalyzes the specific phosphorylation of the 3-hydroxyl group of shikimic acid using ATP as a cosubstrate.</text>
</comment>
<dbReference type="KEGG" id="wjo:FOL01_0643"/>
<dbReference type="OrthoDB" id="9800332at2"/>
<feature type="binding site" evidence="11">
    <location>
        <position position="77"/>
    </location>
    <ligand>
        <name>substrate</name>
    </ligand>
</feature>
<keyword evidence="5 11" id="KW-0808">Transferase</keyword>
<comment type="subcellular location">
    <subcellularLocation>
        <location evidence="11">Cytoplasm</location>
    </subcellularLocation>
</comment>
<accession>A0A1L6RAI8</accession>
<evidence type="ECO:0000313" key="12">
    <source>
        <dbReference type="EMBL" id="APS41502.1"/>
    </source>
</evidence>
<evidence type="ECO:0000256" key="4">
    <source>
        <dbReference type="ARBA" id="ARBA00022605"/>
    </source>
</evidence>
<sequence length="175" mass="19388">MKVILIGFMGAGKTTVGQLLAEKTALPFLDTDQLIVKQTGQSPGEIFATVGELGFRQLEQTILQENLTKSGIMATGGGIIELEQNRQLLKNSPVPVIYLSGSFGQTVERLVKDNTRPIVRNKSLLELAELWEQRLKKYSGIATEVIYTDNKTADQVAEEVLQHMRAVNDETTENR</sequence>
<keyword evidence="8 11" id="KW-0067">ATP-binding</keyword>
<dbReference type="InterPro" id="IPR000623">
    <property type="entry name" value="Shikimate_kinase/TSH1"/>
</dbReference>
<gene>
    <name evidence="11" type="primary">aroK</name>
    <name evidence="12" type="ORF">FOL01_0643</name>
</gene>
<dbReference type="Proteomes" id="UP000185473">
    <property type="component" value="Chromosome"/>
</dbReference>
<name>A0A1L6RAI8_9LACO</name>
<dbReference type="GO" id="GO:0009073">
    <property type="term" value="P:aromatic amino acid family biosynthetic process"/>
    <property type="evidence" value="ECO:0007669"/>
    <property type="project" value="UniProtKB-KW"/>
</dbReference>
<comment type="similarity">
    <text evidence="2 11">Belongs to the shikimate kinase family.</text>
</comment>
<feature type="binding site" evidence="11">
    <location>
        <position position="32"/>
    </location>
    <ligand>
        <name>substrate</name>
    </ligand>
</feature>
<keyword evidence="4 11" id="KW-0028">Amino-acid biosynthesis</keyword>
<evidence type="ECO:0000256" key="9">
    <source>
        <dbReference type="ARBA" id="ARBA00023141"/>
    </source>
</evidence>
<organism evidence="12 13">
    <name type="scientific">Weissella jogaejeotgali</name>
    <dbReference type="NCBI Taxonomy" id="1631871"/>
    <lineage>
        <taxon>Bacteria</taxon>
        <taxon>Bacillati</taxon>
        <taxon>Bacillota</taxon>
        <taxon>Bacilli</taxon>
        <taxon>Lactobacillales</taxon>
        <taxon>Lactobacillaceae</taxon>
        <taxon>Weissella</taxon>
    </lineage>
</organism>
<dbReference type="GO" id="GO:0005829">
    <property type="term" value="C:cytosol"/>
    <property type="evidence" value="ECO:0007669"/>
    <property type="project" value="TreeGrafter"/>
</dbReference>
<dbReference type="GO" id="GO:0000287">
    <property type="term" value="F:magnesium ion binding"/>
    <property type="evidence" value="ECO:0007669"/>
    <property type="project" value="UniProtKB-UniRule"/>
</dbReference>
<evidence type="ECO:0000256" key="7">
    <source>
        <dbReference type="ARBA" id="ARBA00022777"/>
    </source>
</evidence>
<keyword evidence="9 11" id="KW-0057">Aromatic amino acid biosynthesis</keyword>
<dbReference type="RefSeq" id="WP_075269352.1">
    <property type="nucleotide sequence ID" value="NZ_CP014332.1"/>
</dbReference>
<comment type="caution">
    <text evidence="11">Lacks conserved residue(s) required for the propagation of feature annotation.</text>
</comment>
<proteinExistence type="inferred from homology"/>
<comment type="catalytic activity">
    <reaction evidence="10 11">
        <text>shikimate + ATP = 3-phosphoshikimate + ADP + H(+)</text>
        <dbReference type="Rhea" id="RHEA:13121"/>
        <dbReference type="ChEBI" id="CHEBI:15378"/>
        <dbReference type="ChEBI" id="CHEBI:30616"/>
        <dbReference type="ChEBI" id="CHEBI:36208"/>
        <dbReference type="ChEBI" id="CHEBI:145989"/>
        <dbReference type="ChEBI" id="CHEBI:456216"/>
        <dbReference type="EC" id="2.7.1.71"/>
    </reaction>
</comment>
<feature type="binding site" evidence="11">
    <location>
        <position position="134"/>
    </location>
    <ligand>
        <name>substrate</name>
    </ligand>
</feature>
<dbReference type="HAMAP" id="MF_00109">
    <property type="entry name" value="Shikimate_kinase"/>
    <property type="match status" value="1"/>
</dbReference>
<dbReference type="PANTHER" id="PTHR21087:SF16">
    <property type="entry name" value="SHIKIMATE KINASE 1, CHLOROPLASTIC"/>
    <property type="match status" value="1"/>
</dbReference>
<dbReference type="GO" id="GO:0008652">
    <property type="term" value="P:amino acid biosynthetic process"/>
    <property type="evidence" value="ECO:0007669"/>
    <property type="project" value="UniProtKB-KW"/>
</dbReference>
<evidence type="ECO:0000256" key="11">
    <source>
        <dbReference type="HAMAP-Rule" id="MF_00109"/>
    </source>
</evidence>
<dbReference type="InterPro" id="IPR031322">
    <property type="entry name" value="Shikimate/glucono_kinase"/>
</dbReference>
<feature type="binding site" evidence="11">
    <location>
        <position position="14"/>
    </location>
    <ligand>
        <name>Mg(2+)</name>
        <dbReference type="ChEBI" id="CHEBI:18420"/>
    </ligand>
</feature>
<comment type="pathway">
    <text evidence="1 11">Metabolic intermediate biosynthesis; chorismate biosynthesis; chorismate from D-erythrose 4-phosphate and phosphoenolpyruvate: step 5/7.</text>
</comment>
<dbReference type="GO" id="GO:0004765">
    <property type="term" value="F:shikimate kinase activity"/>
    <property type="evidence" value="ECO:0007669"/>
    <property type="project" value="UniProtKB-UniRule"/>
</dbReference>
<dbReference type="InterPro" id="IPR027417">
    <property type="entry name" value="P-loop_NTPase"/>
</dbReference>
<reference evidence="12 13" key="1">
    <citation type="submission" date="2016-02" db="EMBL/GenBank/DDBJ databases">
        <title>Complete Genome Sequence of Weissella jogaejeotgali FOL01.</title>
        <authorList>
            <person name="Lee J.-H."/>
            <person name="Ku H.-J."/>
        </authorList>
    </citation>
    <scope>NUCLEOTIDE SEQUENCE [LARGE SCALE GENOMIC DNA]</scope>
    <source>
        <strain evidence="12 13">FOL01</strain>
    </source>
</reference>
<keyword evidence="11" id="KW-0460">Magnesium</keyword>
<dbReference type="PANTHER" id="PTHR21087">
    <property type="entry name" value="SHIKIMATE KINASE"/>
    <property type="match status" value="1"/>
</dbReference>
<dbReference type="Gene3D" id="3.40.50.300">
    <property type="entry name" value="P-loop containing nucleotide triphosphate hydrolases"/>
    <property type="match status" value="1"/>
</dbReference>
<dbReference type="PROSITE" id="PS01128">
    <property type="entry name" value="SHIKIMATE_KINASE"/>
    <property type="match status" value="1"/>
</dbReference>
<comment type="cofactor">
    <cofactor evidence="11">
        <name>Mg(2+)</name>
        <dbReference type="ChEBI" id="CHEBI:18420"/>
    </cofactor>
    <text evidence="11">Binds 1 Mg(2+) ion per subunit.</text>
</comment>
<dbReference type="CDD" id="cd00464">
    <property type="entry name" value="SK"/>
    <property type="match status" value="1"/>
</dbReference>
<dbReference type="GO" id="GO:0005524">
    <property type="term" value="F:ATP binding"/>
    <property type="evidence" value="ECO:0007669"/>
    <property type="project" value="UniProtKB-UniRule"/>
</dbReference>
<evidence type="ECO:0000256" key="3">
    <source>
        <dbReference type="ARBA" id="ARBA00012154"/>
    </source>
</evidence>
<evidence type="ECO:0000256" key="6">
    <source>
        <dbReference type="ARBA" id="ARBA00022741"/>
    </source>
</evidence>
<evidence type="ECO:0000256" key="1">
    <source>
        <dbReference type="ARBA" id="ARBA00004842"/>
    </source>
</evidence>
<protein>
    <recommendedName>
        <fullName evidence="3 11">Shikimate kinase</fullName>
        <shortName evidence="11">SK</shortName>
        <ecNumber evidence="3 11">2.7.1.71</ecNumber>
    </recommendedName>
</protein>
<feature type="binding site" evidence="11">
    <location>
        <position position="116"/>
    </location>
    <ligand>
        <name>ATP</name>
        <dbReference type="ChEBI" id="CHEBI:30616"/>
    </ligand>
</feature>
<evidence type="ECO:0000256" key="2">
    <source>
        <dbReference type="ARBA" id="ARBA00006997"/>
    </source>
</evidence>
<keyword evidence="11" id="KW-0963">Cytoplasm</keyword>
<keyword evidence="11" id="KW-0479">Metal-binding</keyword>
<evidence type="ECO:0000256" key="8">
    <source>
        <dbReference type="ARBA" id="ARBA00022840"/>
    </source>
</evidence>
<dbReference type="EMBL" id="CP014332">
    <property type="protein sequence ID" value="APS41502.1"/>
    <property type="molecule type" value="Genomic_DNA"/>
</dbReference>
<dbReference type="STRING" id="1631871.FOL01_0643"/>
<keyword evidence="7 11" id="KW-0418">Kinase</keyword>
<dbReference type="AlphaFoldDB" id="A0A1L6RAI8"/>
<keyword evidence="6 11" id="KW-0547">Nucleotide-binding</keyword>
<dbReference type="Pfam" id="PF01202">
    <property type="entry name" value="SKI"/>
    <property type="match status" value="1"/>
</dbReference>
<dbReference type="EC" id="2.7.1.71" evidence="3 11"/>
<feature type="binding site" evidence="11">
    <location>
        <position position="56"/>
    </location>
    <ligand>
        <name>substrate</name>
    </ligand>
</feature>
<evidence type="ECO:0000313" key="13">
    <source>
        <dbReference type="Proteomes" id="UP000185473"/>
    </source>
</evidence>
<feature type="binding site" evidence="11">
    <location>
        <begin position="10"/>
        <end position="15"/>
    </location>
    <ligand>
        <name>ATP</name>
        <dbReference type="ChEBI" id="CHEBI:30616"/>
    </ligand>
</feature>
<dbReference type="PRINTS" id="PR01100">
    <property type="entry name" value="SHIKIMTKNASE"/>
</dbReference>
<keyword evidence="13" id="KW-1185">Reference proteome</keyword>
<evidence type="ECO:0000256" key="10">
    <source>
        <dbReference type="ARBA" id="ARBA00048567"/>
    </source>
</evidence>
<dbReference type="SUPFAM" id="SSF52540">
    <property type="entry name" value="P-loop containing nucleoside triphosphate hydrolases"/>
    <property type="match status" value="1"/>
</dbReference>